<keyword evidence="2" id="KW-0328">Glycosyltransferase</keyword>
<evidence type="ECO:0000256" key="3">
    <source>
        <dbReference type="ARBA" id="ARBA00022679"/>
    </source>
</evidence>
<dbReference type="RefSeq" id="WP_093670015.1">
    <property type="nucleotide sequence ID" value="NZ_FOOY01000004.1"/>
</dbReference>
<feature type="transmembrane region" description="Helical" evidence="4">
    <location>
        <begin position="436"/>
        <end position="454"/>
    </location>
</feature>
<evidence type="ECO:0000313" key="5">
    <source>
        <dbReference type="EMBL" id="SFG09253.1"/>
    </source>
</evidence>
<sequence length="505" mass="58385">MTTTHIITYDDAVNNRIFSTGLFASRIVVMIPAHNEEDSIADVLKSLSEQSLPKGLELDVYIALDHCTDNTEKSIAVCNEYYQLSIFLLHTINNKQRKVGALNQLYQLFWGNPNDPDHKEIGDQQKAYVNSVVAFVGVDADVFLDKECIRTLWKELSHNHKIGAVSANYTCLMPESARRALRNDPNRERLIRKGKYGNALNRWWVAQQNREFAQWTMKQKYCNHFAEIAGGQCSIFRPEAAKEVRERYKLNGLYDDKSDTEDLLLTQYVRACGWVCLISESARCYVDSMKTLHTYSSQRNKWVSGTTDYMLQDGLKTKYSRRLWIQESGLFLNLLIRLMFVILVGLSLLTDQFYWNWIWITPIIAASLLNLVLTLKTPNSRFLDVLLATLLISPEIYLWITVSIHINVWAAKFRISKQDGWENQYRAETGQTHSHALLYFFLFLLFIVSAAYYVKLNFGMLTSPPIQRALNPYLMQGFVLLTILTIFEFAVMLNQLWKLRGPYKA</sequence>
<evidence type="ECO:0000256" key="1">
    <source>
        <dbReference type="ARBA" id="ARBA00006739"/>
    </source>
</evidence>
<keyword evidence="6" id="KW-1185">Reference proteome</keyword>
<dbReference type="AlphaFoldDB" id="A0A1I2P0R6"/>
<proteinExistence type="inferred from homology"/>
<keyword evidence="4" id="KW-0812">Transmembrane</keyword>
<gene>
    <name evidence="5" type="ORF">SAMN02982927_00639</name>
</gene>
<dbReference type="InterPro" id="IPR029044">
    <property type="entry name" value="Nucleotide-diphossugar_trans"/>
</dbReference>
<dbReference type="OrthoDB" id="9797391at2"/>
<feature type="transmembrane region" description="Helical" evidence="4">
    <location>
        <begin position="357"/>
        <end position="376"/>
    </location>
</feature>
<evidence type="ECO:0000256" key="4">
    <source>
        <dbReference type="SAM" id="Phobius"/>
    </source>
</evidence>
<keyword evidence="4" id="KW-1133">Transmembrane helix</keyword>
<feature type="transmembrane region" description="Helical" evidence="4">
    <location>
        <begin position="330"/>
        <end position="350"/>
    </location>
</feature>
<organism evidence="5 6">
    <name type="scientific">Sporolactobacillus nakayamae</name>
    <dbReference type="NCBI Taxonomy" id="269670"/>
    <lineage>
        <taxon>Bacteria</taxon>
        <taxon>Bacillati</taxon>
        <taxon>Bacillota</taxon>
        <taxon>Bacilli</taxon>
        <taxon>Bacillales</taxon>
        <taxon>Sporolactobacillaceae</taxon>
        <taxon>Sporolactobacillus</taxon>
    </lineage>
</organism>
<dbReference type="Gene3D" id="3.90.550.10">
    <property type="entry name" value="Spore Coat Polysaccharide Biosynthesis Protein SpsA, Chain A"/>
    <property type="match status" value="1"/>
</dbReference>
<dbReference type="EMBL" id="FOOY01000004">
    <property type="protein sequence ID" value="SFG09253.1"/>
    <property type="molecule type" value="Genomic_DNA"/>
</dbReference>
<dbReference type="Pfam" id="PF13641">
    <property type="entry name" value="Glyco_tranf_2_3"/>
    <property type="match status" value="1"/>
</dbReference>
<feature type="transmembrane region" description="Helical" evidence="4">
    <location>
        <begin position="474"/>
        <end position="497"/>
    </location>
</feature>
<dbReference type="PANTHER" id="PTHR43630:SF1">
    <property type="entry name" value="POLY-BETA-1,6-N-ACETYL-D-GLUCOSAMINE SYNTHASE"/>
    <property type="match status" value="1"/>
</dbReference>
<comment type="similarity">
    <text evidence="1">Belongs to the glycosyltransferase 2 family.</text>
</comment>
<dbReference type="Proteomes" id="UP000198752">
    <property type="component" value="Unassembled WGS sequence"/>
</dbReference>
<dbReference type="CDD" id="cd06423">
    <property type="entry name" value="CESA_like"/>
    <property type="match status" value="1"/>
</dbReference>
<evidence type="ECO:0000313" key="6">
    <source>
        <dbReference type="Proteomes" id="UP000198752"/>
    </source>
</evidence>
<feature type="transmembrane region" description="Helical" evidence="4">
    <location>
        <begin position="396"/>
        <end position="415"/>
    </location>
</feature>
<dbReference type="PANTHER" id="PTHR43630">
    <property type="entry name" value="POLY-BETA-1,6-N-ACETYL-D-GLUCOSAMINE SYNTHASE"/>
    <property type="match status" value="1"/>
</dbReference>
<dbReference type="SUPFAM" id="SSF53448">
    <property type="entry name" value="Nucleotide-diphospho-sugar transferases"/>
    <property type="match status" value="1"/>
</dbReference>
<keyword evidence="3 5" id="KW-0808">Transferase</keyword>
<reference evidence="6" key="1">
    <citation type="submission" date="2016-10" db="EMBL/GenBank/DDBJ databases">
        <authorList>
            <person name="Varghese N."/>
            <person name="Submissions S."/>
        </authorList>
    </citation>
    <scope>NUCLEOTIDE SEQUENCE [LARGE SCALE GENOMIC DNA]</scope>
    <source>
        <strain evidence="6">ATCC 700379</strain>
    </source>
</reference>
<accession>A0A1I2P0R6</accession>
<dbReference type="GO" id="GO:0016757">
    <property type="term" value="F:glycosyltransferase activity"/>
    <property type="evidence" value="ECO:0007669"/>
    <property type="project" value="UniProtKB-KW"/>
</dbReference>
<name>A0A1I2P0R6_9BACL</name>
<evidence type="ECO:0000256" key="2">
    <source>
        <dbReference type="ARBA" id="ARBA00022676"/>
    </source>
</evidence>
<protein>
    <submittedName>
        <fullName evidence="5">Glycosyltransferase, catalytic subunit of cellulose synthase and poly-beta-1,6-N-acetylglucosamine synthase</fullName>
    </submittedName>
</protein>
<keyword evidence="4" id="KW-0472">Membrane</keyword>
<dbReference type="STRING" id="269670.SAMN02982927_00639"/>